<dbReference type="InterPro" id="IPR050345">
    <property type="entry name" value="Aliph_Amidase/BUP"/>
</dbReference>
<dbReference type="PANTHER" id="PTHR43674">
    <property type="entry name" value="NITRILASE C965.09-RELATED"/>
    <property type="match status" value="1"/>
</dbReference>
<evidence type="ECO:0000256" key="1">
    <source>
        <dbReference type="ARBA" id="ARBA00022801"/>
    </source>
</evidence>
<dbReference type="Proteomes" id="UP000075260">
    <property type="component" value="Unassembled WGS sequence"/>
</dbReference>
<protein>
    <submittedName>
        <fullName evidence="4">Beta-alanine synthetase</fullName>
    </submittedName>
</protein>
<dbReference type="PANTHER" id="PTHR43674:SF2">
    <property type="entry name" value="BETA-UREIDOPROPIONASE"/>
    <property type="match status" value="1"/>
</dbReference>
<evidence type="ECO:0000259" key="3">
    <source>
        <dbReference type="PROSITE" id="PS50263"/>
    </source>
</evidence>
<proteinExistence type="predicted"/>
<dbReference type="Gene3D" id="3.60.110.10">
    <property type="entry name" value="Carbon-nitrogen hydrolase"/>
    <property type="match status" value="1"/>
</dbReference>
<dbReference type="PROSITE" id="PS50263">
    <property type="entry name" value="CN_HYDROLASE"/>
    <property type="match status" value="1"/>
</dbReference>
<evidence type="ECO:0000313" key="5">
    <source>
        <dbReference type="Proteomes" id="UP000075260"/>
    </source>
</evidence>
<dbReference type="EMBL" id="JEMA01000978">
    <property type="protein sequence ID" value="KYF63683.1"/>
    <property type="molecule type" value="Genomic_DNA"/>
</dbReference>
<evidence type="ECO:0000313" key="4">
    <source>
        <dbReference type="EMBL" id="KYF63683.1"/>
    </source>
</evidence>
<sequence length="260" mass="27857">MPLAAPMIARCLDVIALELPQRFGDPRASLAEIDGLLGSPAARGAELALLPELIVTGYVSPRGHSDLRRFAEPLDGESAQRLAELARAHAIALAGPLVEESRGRFYNSLLVFDRDGRRIGHYRKRHPWFPERWATPGDLATPVLDLRGVKVTAAICFDIHFVSDDAGGALDEADLLLFPTAWVDPPGEGDARADLLPALARRHRIAVVNANWGPSSPALHGQGGSRILDARGRTVAAAPRDPGPSVVRASLRLARDPPGA</sequence>
<dbReference type="InterPro" id="IPR003010">
    <property type="entry name" value="C-N_Hydrolase"/>
</dbReference>
<feature type="region of interest" description="Disordered" evidence="2">
    <location>
        <begin position="235"/>
        <end position="260"/>
    </location>
</feature>
<name>A0A150Q748_SORCE</name>
<evidence type="ECO:0000256" key="2">
    <source>
        <dbReference type="SAM" id="MobiDB-lite"/>
    </source>
</evidence>
<dbReference type="InterPro" id="IPR036526">
    <property type="entry name" value="C-N_Hydrolase_sf"/>
</dbReference>
<dbReference type="RefSeq" id="WP_061612061.1">
    <property type="nucleotide sequence ID" value="NZ_JEMA01000978.1"/>
</dbReference>
<dbReference type="GO" id="GO:0016811">
    <property type="term" value="F:hydrolase activity, acting on carbon-nitrogen (but not peptide) bonds, in linear amides"/>
    <property type="evidence" value="ECO:0007669"/>
    <property type="project" value="TreeGrafter"/>
</dbReference>
<organism evidence="4 5">
    <name type="scientific">Sorangium cellulosum</name>
    <name type="common">Polyangium cellulosum</name>
    <dbReference type="NCBI Taxonomy" id="56"/>
    <lineage>
        <taxon>Bacteria</taxon>
        <taxon>Pseudomonadati</taxon>
        <taxon>Myxococcota</taxon>
        <taxon>Polyangia</taxon>
        <taxon>Polyangiales</taxon>
        <taxon>Polyangiaceae</taxon>
        <taxon>Sorangium</taxon>
    </lineage>
</organism>
<reference evidence="4 5" key="1">
    <citation type="submission" date="2014-02" db="EMBL/GenBank/DDBJ databases">
        <title>The small core and large imbalanced accessory genome model reveals a collaborative survival strategy of Sorangium cellulosum strains in nature.</title>
        <authorList>
            <person name="Han K."/>
            <person name="Peng R."/>
            <person name="Blom J."/>
            <person name="Li Y.-Z."/>
        </authorList>
    </citation>
    <scope>NUCLEOTIDE SEQUENCE [LARGE SCALE GENOMIC DNA]</scope>
    <source>
        <strain evidence="4 5">So0008-312</strain>
    </source>
</reference>
<keyword evidence="1" id="KW-0378">Hydrolase</keyword>
<dbReference type="AlphaFoldDB" id="A0A150Q748"/>
<gene>
    <name evidence="4" type="ORF">BE15_20000</name>
</gene>
<dbReference type="OrthoDB" id="9811121at2"/>
<dbReference type="Pfam" id="PF00795">
    <property type="entry name" value="CN_hydrolase"/>
    <property type="match status" value="1"/>
</dbReference>
<feature type="domain" description="CN hydrolase" evidence="3">
    <location>
        <begin position="12"/>
        <end position="253"/>
    </location>
</feature>
<dbReference type="SUPFAM" id="SSF56317">
    <property type="entry name" value="Carbon-nitrogen hydrolase"/>
    <property type="match status" value="1"/>
</dbReference>
<dbReference type="CDD" id="cd07197">
    <property type="entry name" value="nitrilase"/>
    <property type="match status" value="1"/>
</dbReference>
<accession>A0A150Q748</accession>
<comment type="caution">
    <text evidence="4">The sequence shown here is derived from an EMBL/GenBank/DDBJ whole genome shotgun (WGS) entry which is preliminary data.</text>
</comment>